<evidence type="ECO:0000256" key="3">
    <source>
        <dbReference type="ARBA" id="ARBA00022729"/>
    </source>
</evidence>
<keyword evidence="16" id="KW-1185">Reference proteome</keyword>
<reference evidence="15 16" key="1">
    <citation type="submission" date="2022-05" db="EMBL/GenBank/DDBJ databases">
        <authorList>
            <consortium name="Genoscope - CEA"/>
            <person name="William W."/>
        </authorList>
    </citation>
    <scope>NUCLEOTIDE SEQUENCE [LARGE SCALE GENOMIC DNA]</scope>
</reference>
<feature type="domain" description="Tyrosine-protein phosphatase" evidence="12">
    <location>
        <begin position="2174"/>
        <end position="2432"/>
    </location>
</feature>
<dbReference type="PROSITE" id="PS50055">
    <property type="entry name" value="TYR_PHOSPHATASE_PTP"/>
    <property type="match status" value="2"/>
</dbReference>
<gene>
    <name evidence="15" type="ORF">PLOB_00029591</name>
</gene>
<dbReference type="InterPro" id="IPR029021">
    <property type="entry name" value="Prot-tyrosine_phosphatase-like"/>
</dbReference>
<dbReference type="InterPro" id="IPR000242">
    <property type="entry name" value="PTP_cat"/>
</dbReference>
<dbReference type="PROSITE" id="PS00383">
    <property type="entry name" value="TYR_PHOSPHATASE_1"/>
    <property type="match status" value="2"/>
</dbReference>
<feature type="chain" id="PRO_5045942252" description="Protein-tyrosine-phosphatase" evidence="11">
    <location>
        <begin position="29"/>
        <end position="2443"/>
    </location>
</feature>
<feature type="domain" description="Fibronectin type-III" evidence="14">
    <location>
        <begin position="1122"/>
        <end position="1215"/>
    </location>
</feature>
<evidence type="ECO:0000256" key="2">
    <source>
        <dbReference type="ARBA" id="ARBA00022692"/>
    </source>
</evidence>
<dbReference type="InterPro" id="IPR050713">
    <property type="entry name" value="RTP_Phos/Ushers"/>
</dbReference>
<feature type="domain" description="Tyrosine specific protein phosphatases" evidence="13">
    <location>
        <begin position="2348"/>
        <end position="2423"/>
    </location>
</feature>
<feature type="domain" description="Fibronectin type-III" evidence="14">
    <location>
        <begin position="1317"/>
        <end position="1408"/>
    </location>
</feature>
<name>A0ABN8RZL3_9CNID</name>
<keyword evidence="8" id="KW-0325">Glycoprotein</keyword>
<keyword evidence="3 11" id="KW-0732">Signal</keyword>
<feature type="region of interest" description="Disordered" evidence="9">
    <location>
        <begin position="101"/>
        <end position="160"/>
    </location>
</feature>
<dbReference type="PANTHER" id="PTHR46957">
    <property type="entry name" value="CYTOKINE RECEPTOR"/>
    <property type="match status" value="1"/>
</dbReference>
<dbReference type="Pfam" id="PF00102">
    <property type="entry name" value="Y_phosphatase"/>
    <property type="match status" value="2"/>
</dbReference>
<dbReference type="CDD" id="cd00063">
    <property type="entry name" value="FN3"/>
    <property type="match status" value="11"/>
</dbReference>
<proteinExistence type="predicted"/>
<feature type="domain" description="Fibronectin type-III" evidence="14">
    <location>
        <begin position="730"/>
        <end position="823"/>
    </location>
</feature>
<evidence type="ECO:0000259" key="14">
    <source>
        <dbReference type="PROSITE" id="PS50853"/>
    </source>
</evidence>
<evidence type="ECO:0000259" key="12">
    <source>
        <dbReference type="PROSITE" id="PS50055"/>
    </source>
</evidence>
<feature type="compositionally biased region" description="Basic residues" evidence="9">
    <location>
        <begin position="1829"/>
        <end position="1838"/>
    </location>
</feature>
<feature type="domain" description="Fibronectin type-III" evidence="14">
    <location>
        <begin position="532"/>
        <end position="631"/>
    </location>
</feature>
<feature type="domain" description="Fibronectin type-III" evidence="14">
    <location>
        <begin position="635"/>
        <end position="729"/>
    </location>
</feature>
<dbReference type="SMART" id="SM00194">
    <property type="entry name" value="PTPc"/>
    <property type="match status" value="2"/>
</dbReference>
<feature type="domain" description="Fibronectin type-III" evidence="14">
    <location>
        <begin position="926"/>
        <end position="1019"/>
    </location>
</feature>
<dbReference type="InterPro" id="IPR036116">
    <property type="entry name" value="FN3_sf"/>
</dbReference>
<comment type="subcellular location">
    <subcellularLocation>
        <location evidence="1">Membrane</location>
        <topology evidence="1">Single-pass type I membrane protein</topology>
    </subcellularLocation>
</comment>
<dbReference type="Pfam" id="PF00041">
    <property type="entry name" value="fn3"/>
    <property type="match status" value="11"/>
</dbReference>
<dbReference type="InterPro" id="IPR003595">
    <property type="entry name" value="Tyr_Pase_cat"/>
</dbReference>
<dbReference type="PROSITE" id="PS50056">
    <property type="entry name" value="TYR_PHOSPHATASE_2"/>
    <property type="match status" value="2"/>
</dbReference>
<feature type="signal peptide" evidence="11">
    <location>
        <begin position="1"/>
        <end position="28"/>
    </location>
</feature>
<dbReference type="Proteomes" id="UP001159405">
    <property type="component" value="Unassembled WGS sequence"/>
</dbReference>
<dbReference type="SUPFAM" id="SSF52799">
    <property type="entry name" value="(Phosphotyrosine protein) phosphatases II"/>
    <property type="match status" value="2"/>
</dbReference>
<dbReference type="SMART" id="SM00060">
    <property type="entry name" value="FN3"/>
    <property type="match status" value="13"/>
</dbReference>
<dbReference type="PROSITE" id="PS50853">
    <property type="entry name" value="FN3"/>
    <property type="match status" value="12"/>
</dbReference>
<evidence type="ECO:0000256" key="9">
    <source>
        <dbReference type="SAM" id="MobiDB-lite"/>
    </source>
</evidence>
<feature type="domain" description="Fibronectin type-III" evidence="14">
    <location>
        <begin position="1220"/>
        <end position="1313"/>
    </location>
</feature>
<keyword evidence="7 10" id="KW-0472">Membrane</keyword>
<keyword evidence="6 10" id="KW-1133">Transmembrane helix</keyword>
<dbReference type="EMBL" id="CALNXK010000372">
    <property type="protein sequence ID" value="CAH3184004.1"/>
    <property type="molecule type" value="Genomic_DNA"/>
</dbReference>
<organism evidence="15 16">
    <name type="scientific">Porites lobata</name>
    <dbReference type="NCBI Taxonomy" id="104759"/>
    <lineage>
        <taxon>Eukaryota</taxon>
        <taxon>Metazoa</taxon>
        <taxon>Cnidaria</taxon>
        <taxon>Anthozoa</taxon>
        <taxon>Hexacorallia</taxon>
        <taxon>Scleractinia</taxon>
        <taxon>Fungiina</taxon>
        <taxon>Poritidae</taxon>
        <taxon>Porites</taxon>
    </lineage>
</organism>
<evidence type="ECO:0000256" key="8">
    <source>
        <dbReference type="ARBA" id="ARBA00023180"/>
    </source>
</evidence>
<feature type="compositionally biased region" description="Polar residues" evidence="9">
    <location>
        <begin position="114"/>
        <end position="140"/>
    </location>
</feature>
<dbReference type="InterPro" id="IPR013783">
    <property type="entry name" value="Ig-like_fold"/>
</dbReference>
<dbReference type="PRINTS" id="PR00014">
    <property type="entry name" value="FNTYPEIII"/>
</dbReference>
<evidence type="ECO:0000256" key="11">
    <source>
        <dbReference type="SAM" id="SignalP"/>
    </source>
</evidence>
<evidence type="ECO:0000256" key="7">
    <source>
        <dbReference type="ARBA" id="ARBA00023136"/>
    </source>
</evidence>
<evidence type="ECO:0000256" key="4">
    <source>
        <dbReference type="ARBA" id="ARBA00022801"/>
    </source>
</evidence>
<feature type="compositionally biased region" description="Polar residues" evidence="9">
    <location>
        <begin position="147"/>
        <end position="160"/>
    </location>
</feature>
<sequence length="2443" mass="269421">MFQDNLPSIMERSLVLVIVFLSSFIVNAQESGSSLNNRTSTVVVQESQSSITSHLYPVTSASPYRVVKSEIKFVTMSSLSTERTIAASNIGPNIFQSPVSIGSGPKDSGLKTPSVLQSPTIQQSQALSSSNKQPIAMQTSSDKHTQAAKTSLLPESSGSDTATAIQSDYLVPTQAKTTQQILTSVAESESSMHYSSTERVAKTVSSRLASSTSSAHASVSKSTSTVWPSLRATPARSTVPIIQQNSSHIFLQGGSQSTQVPAVTSEIQGGTTSHFSASLSLDLVTMTTKGLSFLPVTPSPSSSNVAGYASNATQSFGNTSTELASQGLSTQLLTKSTVMTEVGVSQSDTLVHPISTQFPAAKSSSVMLSPPTASPPGVPDPPVILNVTVLSARSVFLTWNTTSAQSSANYSVEFSNDSFTWKNATCNQSSVPEACIVQHSEAMVSWLKPYTNYTFRVAAENSFGRSNYSGESKLILTDEAAPSGAPTITAADSTSSEAISIAWNPPALDTLNGKLRKYQLRLTEISTQPTIMPTSRNSISGLTSSASLLPSSPVPTTPSDSEIPVTTEPHREGNGRSKRQVGSPVVLDVGTAVSYEAHGLKKWTVYEVEVRAVTVAPGPFSNKLSVRTDEDVPSQPTELSAKAINSTTLFVNWTEPTEMNGVLLKYEVTYTEQGSSKSTTRPVGIGERSAVISSLNTFTFYSINVAAFTSKGRGNQSTVLIQTDEGQPSSPLNLSTQSVNSTAILVSWKQPAHSNGKIKYRLSINTGSEQSAFYQVVYDGNNTQYLVSDLKPFTKYNLQVAAYNVKYNLSSLSVVAMETTSQAAPSGAPENARAVTNSSTSIIVLWTPPKTAEQNGEIISYTIYANSSDRSFVKFLNVTGNTTTLAVSGLQPYTDYLFMIQAVTVGGRGPYSHPVTNKTFEAEPSPPRNLTAKSANSTAIRLKWVQPLHPNGVVRYKLSMRLSTVDESQNKVLYEGSVTAFVVSGLEEYVMYTFTVVSVNIKHSWTSTPVVAMETTHPAEPSGAPQGVRAMAKSSTSIIVEWSPPLVSERNGIIIQYTVEYEQDPAGESKSVNTTDNSTSFVVKDLAIFTKYSFKIRAWNVVGEGPESEPVYNTTLEDRPSPPTDLTTHTLNSSAIRVSWQIPLNANGEILYRLYYWQNSEGPGSRKLIYDGPLLEYIVAGLHEYVTYTFMLLAYNVRFEWSSTAVNASETTHPAEPSGTPLDVLALTKSSTSILVKWNPPSELDRNGVITHYIVTYNESLGSLTNITTSDNTTQKLVSSLRKYSPYYFTVQAVNNIGVGPPSDAVSNTTAEDMPSEPQDLRAWNTSGYSIGVSWKKPLNINGILKGYKVFYSASSSYLSKDVGLNTSTSLLHLKPYTRYKVEVQAFTGAGGGKKASVSVKTDETAPSKVPEVRIYRATKNSIDLWWRAPEEPNGEIGYYLHYWRSVSGNSTRMTLTLAKSVYTWLIPDLKAYTNYTIAVVAYNLRKKLSGAPSFVRGMTKAAVPSGPPLNVALTDITITSMTVSWDPPVEPNGKIVGYEVIYYEEDNQETEIIPNVPGQRYTIEKLKPFRIYRISVACKSSGGIGPYSVAIENQTLPGAPPPLVPISPPDKGAIQSNSFKVELAKASDENGEVSYYQVIVIELATDNKGKAVPAQRPDYYKGEDLNTYDEARKKKPTLVPYIAAEFNAMDFDDYKVFTVGDSRRSSRAKDKTIRRRRKEVNRPFEFFNGPLEGGTLYAVFLRAYVNEGVYSSSPWIEPVETAPAVVPTSKPSGESSTSIALIVGLVLVIVIVCILIFVGIIYVRRKRTAFDRVMDDRDDYSNGEPTKMKKLSRKRRSMQKRLMGSTESLDGLDDLAASRARRQPVPIDDFERHVDRMHMDGDHGFSDEYALVQPDEDFSFQQFLNPANKYKNRYANIVAYDHTRVLLNPIEGIAGSDYINANFIDGYNRQRAYIAAQGPLMETFDDFWRMIWEQMSSVIVMLTKLEERGRRKCDQYWPERGMKNYGPIQVTLKETLNMSHYTLRKFIITHKLYPGDDRVIKQFHFTAWPDHGVPSHPTPLLSLVRHTFSANRESVGPMVVHCSAGVGRTGTFVTLDVMLQRISLEDSVDVFGFVRQMRYQRNFMVQTEAQYVFIHDALLEAITCGVTEVEAKDLGSRIRELRQFDPETGYTYLENEFCRLAKEENHPIAFKSASLNCNAAKNRYANILPFESTRVHLKMRPGEMGSDYINANFIDGYCQPRAYIATQAPIPDTFDDFWRMIWEQESATVVMLTREEEAGKIKCHRYWPSEGSRLHGGILVELMEEGSYTDYVARKFKMTHTEFKESRTVTQFQYIDWPDTGLPDSGVGIVDLIGQVQKWQQQSGNTIIVIHCSGGVGRTGVFCGISMMIERLKAEGVIDVFQTVQAMRLQRPAMVQTAEQYEFCYTTLQEYLDSFDLYANFQ</sequence>
<feature type="transmembrane region" description="Helical" evidence="10">
    <location>
        <begin position="1780"/>
        <end position="1804"/>
    </location>
</feature>
<evidence type="ECO:0000259" key="13">
    <source>
        <dbReference type="PROSITE" id="PS50056"/>
    </source>
</evidence>
<dbReference type="Gene3D" id="3.90.190.10">
    <property type="entry name" value="Protein tyrosine phosphatase superfamily"/>
    <property type="match status" value="2"/>
</dbReference>
<dbReference type="InterPro" id="IPR016130">
    <property type="entry name" value="Tyr_Pase_AS"/>
</dbReference>
<feature type="domain" description="Fibronectin type-III" evidence="14">
    <location>
        <begin position="1024"/>
        <end position="1118"/>
    </location>
</feature>
<evidence type="ECO:0000313" key="15">
    <source>
        <dbReference type="EMBL" id="CAH3184004.1"/>
    </source>
</evidence>
<dbReference type="SUPFAM" id="SSF49265">
    <property type="entry name" value="Fibronectin type III"/>
    <property type="match status" value="7"/>
</dbReference>
<dbReference type="InterPro" id="IPR003961">
    <property type="entry name" value="FN3_dom"/>
</dbReference>
<feature type="region of interest" description="Disordered" evidence="9">
    <location>
        <begin position="531"/>
        <end position="581"/>
    </location>
</feature>
<dbReference type="InterPro" id="IPR000387">
    <property type="entry name" value="Tyr_Pase_dom"/>
</dbReference>
<evidence type="ECO:0000313" key="16">
    <source>
        <dbReference type="Proteomes" id="UP001159405"/>
    </source>
</evidence>
<feature type="domain" description="Fibronectin type-III" evidence="14">
    <location>
        <begin position="1410"/>
        <end position="1506"/>
    </location>
</feature>
<keyword evidence="5" id="KW-0904">Protein phosphatase</keyword>
<evidence type="ECO:0000256" key="1">
    <source>
        <dbReference type="ARBA" id="ARBA00004479"/>
    </source>
</evidence>
<evidence type="ECO:0000256" key="5">
    <source>
        <dbReference type="ARBA" id="ARBA00022912"/>
    </source>
</evidence>
<protein>
    <recommendedName>
        <fullName evidence="17">Protein-tyrosine-phosphatase</fullName>
    </recommendedName>
</protein>
<feature type="domain" description="Tyrosine specific protein phosphatases" evidence="13">
    <location>
        <begin position="2059"/>
        <end position="2133"/>
    </location>
</feature>
<feature type="domain" description="Fibronectin type-III" evidence="14">
    <location>
        <begin position="1508"/>
        <end position="1599"/>
    </location>
</feature>
<dbReference type="PANTHER" id="PTHR46957:SF6">
    <property type="entry name" value="PROTEIN-TYROSINE-PHOSPHATASE"/>
    <property type="match status" value="1"/>
</dbReference>
<dbReference type="SMART" id="SM00404">
    <property type="entry name" value="PTPc_motif"/>
    <property type="match status" value="2"/>
</dbReference>
<comment type="caution">
    <text evidence="15">The sequence shown here is derived from an EMBL/GenBank/DDBJ whole genome shotgun (WGS) entry which is preliminary data.</text>
</comment>
<feature type="compositionally biased region" description="Low complexity" evidence="9">
    <location>
        <begin position="540"/>
        <end position="551"/>
    </location>
</feature>
<keyword evidence="4" id="KW-0378">Hydrolase</keyword>
<dbReference type="PRINTS" id="PR00700">
    <property type="entry name" value="PRTYPHPHTASE"/>
</dbReference>
<feature type="domain" description="Fibronectin type-III" evidence="14">
    <location>
        <begin position="828"/>
        <end position="922"/>
    </location>
</feature>
<evidence type="ECO:0000256" key="6">
    <source>
        <dbReference type="ARBA" id="ARBA00022989"/>
    </source>
</evidence>
<feature type="domain" description="Fibronectin type-III" evidence="14">
    <location>
        <begin position="381"/>
        <end position="480"/>
    </location>
</feature>
<feature type="domain" description="Tyrosine-protein phosphatase" evidence="12">
    <location>
        <begin position="1886"/>
        <end position="2142"/>
    </location>
</feature>
<dbReference type="Gene3D" id="2.60.40.10">
    <property type="entry name" value="Immunoglobulins"/>
    <property type="match status" value="12"/>
</dbReference>
<evidence type="ECO:0008006" key="17">
    <source>
        <dbReference type="Google" id="ProtNLM"/>
    </source>
</evidence>
<accession>A0ABN8RZL3</accession>
<feature type="region of interest" description="Disordered" evidence="9">
    <location>
        <begin position="1816"/>
        <end position="1838"/>
    </location>
</feature>
<evidence type="ECO:0000256" key="10">
    <source>
        <dbReference type="SAM" id="Phobius"/>
    </source>
</evidence>
<keyword evidence="2 10" id="KW-0812">Transmembrane</keyword>